<dbReference type="GO" id="GO:0006508">
    <property type="term" value="P:proteolysis"/>
    <property type="evidence" value="ECO:0007669"/>
    <property type="project" value="InterPro"/>
</dbReference>
<keyword evidence="2" id="KW-0862">Zinc</keyword>
<evidence type="ECO:0000256" key="3">
    <source>
        <dbReference type="SAM" id="SignalP"/>
    </source>
</evidence>
<keyword evidence="3" id="KW-0732">Signal</keyword>
<keyword evidence="2" id="KW-0479">Metal-binding</keyword>
<keyword evidence="1" id="KW-0482">Metalloprotease</keyword>
<evidence type="ECO:0000313" key="6">
    <source>
        <dbReference type="Proteomes" id="UP001497472"/>
    </source>
</evidence>
<dbReference type="SUPFAM" id="SSF55486">
    <property type="entry name" value="Metalloproteases ('zincins'), catalytic domain"/>
    <property type="match status" value="1"/>
</dbReference>
<feature type="signal peptide" evidence="3">
    <location>
        <begin position="1"/>
        <end position="18"/>
    </location>
</feature>
<dbReference type="EMBL" id="CAVLEF010000088">
    <property type="protein sequence ID" value="CAK1550810.1"/>
    <property type="molecule type" value="Genomic_DNA"/>
</dbReference>
<dbReference type="PANTHER" id="PTHR11905:SF159">
    <property type="entry name" value="ADAM METALLOPROTEASE"/>
    <property type="match status" value="1"/>
</dbReference>
<evidence type="ECO:0000259" key="4">
    <source>
        <dbReference type="PROSITE" id="PS50215"/>
    </source>
</evidence>
<protein>
    <recommendedName>
        <fullName evidence="4">Peptidase M12B domain-containing protein</fullName>
    </recommendedName>
</protein>
<keyword evidence="6" id="KW-1185">Reference proteome</keyword>
<feature type="binding site" evidence="2">
    <location>
        <position position="191"/>
    </location>
    <ligand>
        <name>Zn(2+)</name>
        <dbReference type="ChEBI" id="CHEBI:29105"/>
        <note>catalytic</note>
    </ligand>
</feature>
<dbReference type="InterPro" id="IPR024079">
    <property type="entry name" value="MetalloPept_cat_dom_sf"/>
</dbReference>
<comment type="caution">
    <text evidence="5">The sequence shown here is derived from an EMBL/GenBank/DDBJ whole genome shotgun (WGS) entry which is preliminary data.</text>
</comment>
<gene>
    <name evidence="5" type="ORF">LNINA_LOCUS10002</name>
</gene>
<dbReference type="Proteomes" id="UP001497472">
    <property type="component" value="Unassembled WGS sequence"/>
</dbReference>
<feature type="active site" evidence="2">
    <location>
        <position position="192"/>
    </location>
</feature>
<dbReference type="GO" id="GO:0046872">
    <property type="term" value="F:metal ion binding"/>
    <property type="evidence" value="ECO:0007669"/>
    <property type="project" value="UniProtKB-KW"/>
</dbReference>
<keyword evidence="1" id="KW-0645">Protease</keyword>
<proteinExistence type="predicted"/>
<evidence type="ECO:0000256" key="2">
    <source>
        <dbReference type="PROSITE-ProRule" id="PRU00276"/>
    </source>
</evidence>
<comment type="caution">
    <text evidence="2">Lacks conserved residue(s) required for the propagation of feature annotation.</text>
</comment>
<accession>A0AAV1JN45</accession>
<feature type="binding site" evidence="2">
    <location>
        <position position="195"/>
    </location>
    <ligand>
        <name>Zn(2+)</name>
        <dbReference type="ChEBI" id="CHEBI:29105"/>
        <note>catalytic</note>
    </ligand>
</feature>
<dbReference type="InterPro" id="IPR001590">
    <property type="entry name" value="Peptidase_M12B"/>
</dbReference>
<feature type="domain" description="Peptidase M12B" evidence="4">
    <location>
        <begin position="41"/>
        <end position="253"/>
    </location>
</feature>
<dbReference type="PANTHER" id="PTHR11905">
    <property type="entry name" value="ADAM A DISINTEGRIN AND METALLOPROTEASE DOMAIN"/>
    <property type="match status" value="1"/>
</dbReference>
<sequence length="262" mass="30451">MKFYCVVWLLLAVNVVFGNKSAKFRHRPTFLTISTETRRDITIPIVVHLDFKLSKKLAKEHSFKTRKKIKTIVSNVFKEANVLFRRPSLNQTITLKLLDTKFFRKTTAVAMDENATNYLRSYCQWQSLKKVKQKKLYYSVLLTGLDLFYIKNGRAVKSSTARSYANGVCSMQKSCTLIEWNPKNMGYLLAHEIGHSLGITHDGLPFNNCGGFKGIMQPKYDSSNHPQVWSPCSRVSFEYFLRSEKSWCIQNDEKRRLKYKFS</sequence>
<reference evidence="5 6" key="1">
    <citation type="submission" date="2023-11" db="EMBL/GenBank/DDBJ databases">
        <authorList>
            <person name="Okamura Y."/>
        </authorList>
    </citation>
    <scope>NUCLEOTIDE SEQUENCE [LARGE SCALE GENOMIC DNA]</scope>
</reference>
<keyword evidence="1" id="KW-0378">Hydrolase</keyword>
<dbReference type="Gene3D" id="3.40.390.10">
    <property type="entry name" value="Collagenase (Catalytic Domain)"/>
    <property type="match status" value="1"/>
</dbReference>
<feature type="binding site" evidence="2">
    <location>
        <position position="201"/>
    </location>
    <ligand>
        <name>Zn(2+)</name>
        <dbReference type="ChEBI" id="CHEBI:29105"/>
        <note>catalytic</note>
    </ligand>
</feature>
<feature type="chain" id="PRO_5043875095" description="Peptidase M12B domain-containing protein" evidence="3">
    <location>
        <begin position="19"/>
        <end position="262"/>
    </location>
</feature>
<name>A0AAV1JN45_9NEOP</name>
<evidence type="ECO:0000256" key="1">
    <source>
        <dbReference type="ARBA" id="ARBA00023049"/>
    </source>
</evidence>
<dbReference type="Pfam" id="PF01421">
    <property type="entry name" value="Reprolysin"/>
    <property type="match status" value="1"/>
</dbReference>
<dbReference type="PROSITE" id="PS50215">
    <property type="entry name" value="ADAM_MEPRO"/>
    <property type="match status" value="1"/>
</dbReference>
<organism evidence="5 6">
    <name type="scientific">Leptosia nina</name>
    <dbReference type="NCBI Taxonomy" id="320188"/>
    <lineage>
        <taxon>Eukaryota</taxon>
        <taxon>Metazoa</taxon>
        <taxon>Ecdysozoa</taxon>
        <taxon>Arthropoda</taxon>
        <taxon>Hexapoda</taxon>
        <taxon>Insecta</taxon>
        <taxon>Pterygota</taxon>
        <taxon>Neoptera</taxon>
        <taxon>Endopterygota</taxon>
        <taxon>Lepidoptera</taxon>
        <taxon>Glossata</taxon>
        <taxon>Ditrysia</taxon>
        <taxon>Papilionoidea</taxon>
        <taxon>Pieridae</taxon>
        <taxon>Pierinae</taxon>
        <taxon>Leptosia</taxon>
    </lineage>
</organism>
<dbReference type="AlphaFoldDB" id="A0AAV1JN45"/>
<dbReference type="GO" id="GO:0004222">
    <property type="term" value="F:metalloendopeptidase activity"/>
    <property type="evidence" value="ECO:0007669"/>
    <property type="project" value="InterPro"/>
</dbReference>
<evidence type="ECO:0000313" key="5">
    <source>
        <dbReference type="EMBL" id="CAK1550810.1"/>
    </source>
</evidence>